<protein>
    <submittedName>
        <fullName evidence="2">Uncharacterized protein</fullName>
    </submittedName>
</protein>
<organism evidence="2 3">
    <name type="scientific">Acanthosepion pharaonis</name>
    <name type="common">Pharaoh cuttlefish</name>
    <name type="synonym">Sepia pharaonis</name>
    <dbReference type="NCBI Taxonomy" id="158019"/>
    <lineage>
        <taxon>Eukaryota</taxon>
        <taxon>Metazoa</taxon>
        <taxon>Spiralia</taxon>
        <taxon>Lophotrochozoa</taxon>
        <taxon>Mollusca</taxon>
        <taxon>Cephalopoda</taxon>
        <taxon>Coleoidea</taxon>
        <taxon>Decapodiformes</taxon>
        <taxon>Sepiida</taxon>
        <taxon>Sepiina</taxon>
        <taxon>Sepiidae</taxon>
        <taxon>Acanthosepion</taxon>
    </lineage>
</organism>
<dbReference type="AlphaFoldDB" id="A0A812E6D3"/>
<proteinExistence type="predicted"/>
<reference evidence="2" key="1">
    <citation type="submission" date="2021-01" db="EMBL/GenBank/DDBJ databases">
        <authorList>
            <person name="Li R."/>
            <person name="Bekaert M."/>
        </authorList>
    </citation>
    <scope>NUCLEOTIDE SEQUENCE</scope>
    <source>
        <strain evidence="2">Farmed</strain>
    </source>
</reference>
<sequence>MSLVDGTKISLPLFLFLFFLSFFLSFFGTLLIDCLSFHLPVWLTIFLLHSQSLSLYFCFILFSLFLFLQVSPGAVISLSFSLSLSLSVCLSVYLSLSLFFSLSILSFIFPALLSHIRLARVIAAAFDALLFLCFHYFLHFLLTFSSMSKCKLPSFDISTYRSRRRYAENQEETSLCFLLQNSNLSSHSFKCLAEMLQDQSNSIIAVDTSINIVLMLLYW</sequence>
<dbReference type="Proteomes" id="UP000597762">
    <property type="component" value="Unassembled WGS sequence"/>
</dbReference>
<keyword evidence="1" id="KW-0472">Membrane</keyword>
<evidence type="ECO:0000256" key="1">
    <source>
        <dbReference type="SAM" id="Phobius"/>
    </source>
</evidence>
<comment type="caution">
    <text evidence="2">The sequence shown here is derived from an EMBL/GenBank/DDBJ whole genome shotgun (WGS) entry which is preliminary data.</text>
</comment>
<keyword evidence="3" id="KW-1185">Reference proteome</keyword>
<evidence type="ECO:0000313" key="2">
    <source>
        <dbReference type="EMBL" id="CAE1318162.1"/>
    </source>
</evidence>
<gene>
    <name evidence="2" type="ORF">SPHA_68659</name>
</gene>
<accession>A0A812E6D3</accession>
<dbReference type="EMBL" id="CAHIKZ030005007">
    <property type="protein sequence ID" value="CAE1318162.1"/>
    <property type="molecule type" value="Genomic_DNA"/>
</dbReference>
<feature type="transmembrane region" description="Helical" evidence="1">
    <location>
        <begin position="121"/>
        <end position="142"/>
    </location>
</feature>
<feature type="transmembrane region" description="Helical" evidence="1">
    <location>
        <begin position="84"/>
        <end position="109"/>
    </location>
</feature>
<feature type="transmembrane region" description="Helical" evidence="1">
    <location>
        <begin position="53"/>
        <end position="78"/>
    </location>
</feature>
<name>A0A812E6D3_ACAPH</name>
<evidence type="ECO:0000313" key="3">
    <source>
        <dbReference type="Proteomes" id="UP000597762"/>
    </source>
</evidence>
<keyword evidence="1" id="KW-1133">Transmembrane helix</keyword>
<keyword evidence="1" id="KW-0812">Transmembrane</keyword>
<feature type="transmembrane region" description="Helical" evidence="1">
    <location>
        <begin position="12"/>
        <end position="32"/>
    </location>
</feature>